<dbReference type="PANTHER" id="PTHR19384:SF128">
    <property type="entry name" value="NADPH OXIDOREDUCTASE A"/>
    <property type="match status" value="1"/>
</dbReference>
<comment type="cofactor">
    <cofactor evidence="11 12">
        <name>FMN</name>
        <dbReference type="ChEBI" id="CHEBI:58210"/>
    </cofactor>
    <text evidence="11 12">Binds 1 FMN per subunit.</text>
</comment>
<feature type="binding site" evidence="12">
    <location>
        <begin position="414"/>
        <end position="417"/>
    </location>
    <ligand>
        <name>FAD</name>
        <dbReference type="ChEBI" id="CHEBI:57692"/>
    </ligand>
</feature>
<evidence type="ECO:0000256" key="11">
    <source>
        <dbReference type="PIRNR" id="PIRNR000207"/>
    </source>
</evidence>
<evidence type="ECO:0000313" key="17">
    <source>
        <dbReference type="Proteomes" id="UP000266206"/>
    </source>
</evidence>
<dbReference type="GO" id="GO:0070814">
    <property type="term" value="P:hydrogen sulfide biosynthetic process"/>
    <property type="evidence" value="ECO:0007669"/>
    <property type="project" value="UniProtKB-UniPathway"/>
</dbReference>
<dbReference type="Pfam" id="PF00667">
    <property type="entry name" value="FAD_binding_1"/>
    <property type="match status" value="1"/>
</dbReference>
<gene>
    <name evidence="16" type="ORF">CJP73_06125</name>
</gene>
<dbReference type="Pfam" id="PF00175">
    <property type="entry name" value="NAD_binding_1"/>
    <property type="match status" value="1"/>
</dbReference>
<dbReference type="PANTHER" id="PTHR19384">
    <property type="entry name" value="NITRIC OXIDE SYNTHASE-RELATED"/>
    <property type="match status" value="1"/>
</dbReference>
<feature type="binding site" evidence="12">
    <location>
        <begin position="546"/>
        <end position="547"/>
    </location>
    <ligand>
        <name>NADP(+)</name>
        <dbReference type="ChEBI" id="CHEBI:58349"/>
    </ligand>
</feature>
<dbReference type="InterPro" id="IPR010199">
    <property type="entry name" value="CysJ"/>
</dbReference>
<keyword evidence="3 11" id="KW-0285">Flavoprotein</keyword>
<comment type="caution">
    <text evidence="16">The sequence shown here is derived from an EMBL/GenBank/DDBJ whole genome shotgun (WGS) entry which is preliminary data.</text>
</comment>
<dbReference type="Gene3D" id="2.40.30.10">
    <property type="entry name" value="Translation factors"/>
    <property type="match status" value="1"/>
</dbReference>
<comment type="subunit">
    <text evidence="11">Alpha(8)-beta(8). The alpha component is a flavoprotein, the beta component is a hemoprotein.</text>
</comment>
<dbReference type="GO" id="GO:0050660">
    <property type="term" value="F:flavin adenine dinucleotide binding"/>
    <property type="evidence" value="ECO:0007669"/>
    <property type="project" value="InterPro"/>
</dbReference>
<keyword evidence="4 11" id="KW-0288">FMN</keyword>
<feature type="binding site" evidence="12">
    <location>
        <begin position="77"/>
        <end position="82"/>
    </location>
    <ligand>
        <name>FMN</name>
        <dbReference type="ChEBI" id="CHEBI:58210"/>
    </ligand>
</feature>
<dbReference type="InterPro" id="IPR001094">
    <property type="entry name" value="Flavdoxin-like"/>
</dbReference>
<evidence type="ECO:0000256" key="5">
    <source>
        <dbReference type="ARBA" id="ARBA00022827"/>
    </source>
</evidence>
<dbReference type="GO" id="GO:0004783">
    <property type="term" value="F:sulfite reductase (NADPH) activity"/>
    <property type="evidence" value="ECO:0007669"/>
    <property type="project" value="UniProtKB-EC"/>
</dbReference>
<keyword evidence="5 11" id="KW-0274">FAD</keyword>
<dbReference type="CDD" id="cd06199">
    <property type="entry name" value="SiR"/>
    <property type="match status" value="1"/>
</dbReference>
<dbReference type="InterPro" id="IPR017927">
    <property type="entry name" value="FAD-bd_FR_type"/>
</dbReference>
<dbReference type="InterPro" id="IPR003097">
    <property type="entry name" value="CysJ-like_FAD-binding"/>
</dbReference>
<comment type="function">
    <text evidence="11">Component of the sulfite reductase complex that catalyzes the 6-electron reduction of sulfite to sulfide. This is one of several activities required for the biosynthesis of L-cysteine from sulfate. The flavoprotein component catalyzes the electron flow from NADPH -&gt; FAD -&gt; FMN to the hemoprotein component.</text>
</comment>
<proteinExistence type="predicted"/>
<dbReference type="Gene3D" id="1.20.990.10">
    <property type="entry name" value="NADPH-cytochrome p450 Reductase, Chain A, domain 3"/>
    <property type="match status" value="1"/>
</dbReference>
<feature type="binding site" evidence="12">
    <location>
        <position position="588"/>
    </location>
    <ligand>
        <name>NADP(+)</name>
        <dbReference type="ChEBI" id="CHEBI:58349"/>
    </ligand>
</feature>
<dbReference type="InterPro" id="IPR023173">
    <property type="entry name" value="NADPH_Cyt_P450_Rdtase_alpha"/>
</dbReference>
<dbReference type="EMBL" id="NQYH01000003">
    <property type="protein sequence ID" value="RIY41624.1"/>
    <property type="molecule type" value="Genomic_DNA"/>
</dbReference>
<comment type="cofactor">
    <cofactor evidence="11 12">
        <name>FAD</name>
        <dbReference type="ChEBI" id="CHEBI:57692"/>
    </cofactor>
    <text evidence="11 12">Binds 1 FAD per subunit.</text>
</comment>
<keyword evidence="9 11" id="KW-0198">Cysteine biosynthesis</keyword>
<evidence type="ECO:0000313" key="16">
    <source>
        <dbReference type="EMBL" id="RIY41624.1"/>
    </source>
</evidence>
<evidence type="ECO:0000256" key="13">
    <source>
        <dbReference type="SAM" id="MobiDB-lite"/>
    </source>
</evidence>
<dbReference type="GO" id="GO:0005829">
    <property type="term" value="C:cytosol"/>
    <property type="evidence" value="ECO:0007669"/>
    <property type="project" value="TreeGrafter"/>
</dbReference>
<evidence type="ECO:0000256" key="1">
    <source>
        <dbReference type="ARBA" id="ARBA00022448"/>
    </source>
</evidence>
<evidence type="ECO:0000256" key="4">
    <source>
        <dbReference type="ARBA" id="ARBA00022643"/>
    </source>
</evidence>
<dbReference type="InterPro" id="IPR008254">
    <property type="entry name" value="Flavodoxin/NO_synth"/>
</dbReference>
<comment type="pathway">
    <text evidence="11">Sulfur metabolism; hydrogen sulfide biosynthesis; hydrogen sulfide from sulfite (NADPH route): step 1/1.</text>
</comment>
<dbReference type="SUPFAM" id="SSF63380">
    <property type="entry name" value="Riboflavin synthase domain-like"/>
    <property type="match status" value="1"/>
</dbReference>
<feature type="binding site" evidence="12">
    <location>
        <begin position="160"/>
        <end position="169"/>
    </location>
    <ligand>
        <name>FMN</name>
        <dbReference type="ChEBI" id="CHEBI:58210"/>
    </ligand>
</feature>
<dbReference type="Gene3D" id="3.40.50.80">
    <property type="entry name" value="Nucleotide-binding domain of ferredoxin-NADP reductase (FNR) module"/>
    <property type="match status" value="1"/>
</dbReference>
<dbReference type="SUPFAM" id="SSF52343">
    <property type="entry name" value="Ferredoxin reductase-like, C-terminal NADP-linked domain"/>
    <property type="match status" value="1"/>
</dbReference>
<dbReference type="Proteomes" id="UP000266206">
    <property type="component" value="Unassembled WGS sequence"/>
</dbReference>
<feature type="domain" description="Flavodoxin-like" evidence="14">
    <location>
        <begin position="71"/>
        <end position="209"/>
    </location>
</feature>
<dbReference type="InterPro" id="IPR001433">
    <property type="entry name" value="OxRdtase_FAD/NAD-bd"/>
</dbReference>
<evidence type="ECO:0000256" key="7">
    <source>
        <dbReference type="ARBA" id="ARBA00022982"/>
    </source>
</evidence>
<dbReference type="GO" id="GO:0010181">
    <property type="term" value="F:FMN binding"/>
    <property type="evidence" value="ECO:0007669"/>
    <property type="project" value="InterPro"/>
</dbReference>
<keyword evidence="1 11" id="KW-0813">Transport</keyword>
<keyword evidence="6 11" id="KW-0521">NADP</keyword>
<keyword evidence="8 11" id="KW-0560">Oxidoreductase</keyword>
<dbReference type="PRINTS" id="PR00369">
    <property type="entry name" value="FLAVODOXIN"/>
</dbReference>
<feature type="binding site" evidence="12">
    <location>
        <begin position="124"/>
        <end position="127"/>
    </location>
    <ligand>
        <name>FMN</name>
        <dbReference type="ChEBI" id="CHEBI:58210"/>
    </ligand>
</feature>
<dbReference type="SUPFAM" id="SSF52218">
    <property type="entry name" value="Flavoproteins"/>
    <property type="match status" value="1"/>
</dbReference>
<dbReference type="InterPro" id="IPR039261">
    <property type="entry name" value="FNR_nucleotide-bd"/>
</dbReference>
<dbReference type="InterPro" id="IPR029039">
    <property type="entry name" value="Flavoprotein-like_sf"/>
</dbReference>
<dbReference type="PRINTS" id="PR00371">
    <property type="entry name" value="FPNCR"/>
</dbReference>
<dbReference type="Pfam" id="PF00258">
    <property type="entry name" value="Flavodoxin_1"/>
    <property type="match status" value="1"/>
</dbReference>
<evidence type="ECO:0000259" key="15">
    <source>
        <dbReference type="PROSITE" id="PS51384"/>
    </source>
</evidence>
<evidence type="ECO:0000256" key="6">
    <source>
        <dbReference type="ARBA" id="ARBA00022857"/>
    </source>
</evidence>
<feature type="binding site" evidence="12">
    <location>
        <position position="626"/>
    </location>
    <ligand>
        <name>FAD</name>
        <dbReference type="ChEBI" id="CHEBI:57692"/>
    </ligand>
</feature>
<evidence type="ECO:0000256" key="10">
    <source>
        <dbReference type="ARBA" id="ARBA00052219"/>
    </source>
</evidence>
<organism evidence="16 17">
    <name type="scientific">Neopusillimonas maritima</name>
    <dbReference type="NCBI Taxonomy" id="2026239"/>
    <lineage>
        <taxon>Bacteria</taxon>
        <taxon>Pseudomonadati</taxon>
        <taxon>Pseudomonadota</taxon>
        <taxon>Betaproteobacteria</taxon>
        <taxon>Burkholderiales</taxon>
        <taxon>Alcaligenaceae</taxon>
        <taxon>Neopusillimonas</taxon>
    </lineage>
</organism>
<dbReference type="UniPathway" id="UPA00140">
    <property type="reaction ID" value="UER00207"/>
</dbReference>
<dbReference type="InterPro" id="IPR017938">
    <property type="entry name" value="Riboflavin_synthase-like_b-brl"/>
</dbReference>
<reference evidence="16 17" key="1">
    <citation type="submission" date="2017-08" db="EMBL/GenBank/DDBJ databases">
        <title>Pusillimonas indicus sp. nov., a member of the family Alcaligenaceae isolated from surface seawater.</title>
        <authorList>
            <person name="Li J."/>
        </authorList>
    </citation>
    <scope>NUCLEOTIDE SEQUENCE [LARGE SCALE GENOMIC DNA]</scope>
    <source>
        <strain evidence="16 17">L52-1-41</strain>
    </source>
</reference>
<keyword evidence="7 11" id="KW-0249">Electron transport</keyword>
<name>A0A3A1YYR3_9BURK</name>
<comment type="catalytic activity">
    <reaction evidence="10 11">
        <text>hydrogen sulfide + 3 NADP(+) + 3 H2O = sulfite + 3 NADPH + 4 H(+)</text>
        <dbReference type="Rhea" id="RHEA:13801"/>
        <dbReference type="ChEBI" id="CHEBI:15377"/>
        <dbReference type="ChEBI" id="CHEBI:15378"/>
        <dbReference type="ChEBI" id="CHEBI:17359"/>
        <dbReference type="ChEBI" id="CHEBI:29919"/>
        <dbReference type="ChEBI" id="CHEBI:57783"/>
        <dbReference type="ChEBI" id="CHEBI:58349"/>
        <dbReference type="EC" id="1.8.1.2"/>
    </reaction>
</comment>
<dbReference type="AlphaFoldDB" id="A0A3A1YYR3"/>
<sequence>MLSTSLLSTAQRSQVDDLTTELDPNALTWLSGYFAGIAQERDRQGHAGTGVTAPSIAPAPAQPEPQTSLSVTVLYGSQTGNAQRQAEQLAADLQTAGLAVNLVRADQYNVRDLKNERLLYVVISTQGDGDPPDDSMGFVEFLSGRRAPKLPELQYAVLGLGDSSYPEFCGIAKTLDARFAELGAQRLQAVGTADLDIETVSDPWRESAVTHAREQAGSDLAPNGDMLNGRASGGSGTGATVTPLHPVPRTAAYSRNHPFQAELLLNQPIVGRGSVKDIRHIELSLEGSGLHYEPGDALGIWPKQDPALVQAVLRASGLNGEESVTLGDDTRSVYDWLRQHRELTVLTRPFLEAHASKQQNTSEGLGLSALLASENSANLRAWLTSNQLLDVLQQFPAQWTAQDFILALRPLTPRLYSIASAQSVVDEEVHLTVANVAYDTNGEPRWGVTTRFLSQIEEGESVPLFIEKNERFRLPADSQRDIIMIGPGTGVAPFRAFVQARTEAGATGRNWLFFGNPHFQTDFLYQTEWQQAVAKGELHRLDLAFSRDQAQRIYVQDRLREHAADVYDWIENGAHVYVCGDATRMAKDVHQTLLEIAREQGGRTQEQASEWLNNLAAQGRYARDVY</sequence>
<dbReference type="InterPro" id="IPR001709">
    <property type="entry name" value="Flavoprot_Pyr_Nucl_cyt_Rdtase"/>
</dbReference>
<dbReference type="PIRSF" id="PIRSF000207">
    <property type="entry name" value="SiR-FP_CysJ"/>
    <property type="match status" value="1"/>
</dbReference>
<dbReference type="Gene3D" id="3.40.50.360">
    <property type="match status" value="1"/>
</dbReference>
<evidence type="ECO:0000256" key="12">
    <source>
        <dbReference type="PIRSR" id="PIRSR000207-1"/>
    </source>
</evidence>
<dbReference type="NCBIfam" id="TIGR01931">
    <property type="entry name" value="cysJ"/>
    <property type="match status" value="1"/>
</dbReference>
<evidence type="ECO:0000256" key="2">
    <source>
        <dbReference type="ARBA" id="ARBA00022605"/>
    </source>
</evidence>
<feature type="region of interest" description="Disordered" evidence="13">
    <location>
        <begin position="44"/>
        <end position="64"/>
    </location>
</feature>
<evidence type="ECO:0000256" key="8">
    <source>
        <dbReference type="ARBA" id="ARBA00023002"/>
    </source>
</evidence>
<feature type="binding site" evidence="12">
    <location>
        <position position="438"/>
    </location>
    <ligand>
        <name>FAD</name>
        <dbReference type="ChEBI" id="CHEBI:57692"/>
    </ligand>
</feature>
<feature type="binding site" evidence="12">
    <location>
        <begin position="432"/>
        <end position="434"/>
    </location>
    <ligand>
        <name>FAD</name>
        <dbReference type="ChEBI" id="CHEBI:57692"/>
    </ligand>
</feature>
<dbReference type="GO" id="GO:0019344">
    <property type="term" value="P:cysteine biosynthetic process"/>
    <property type="evidence" value="ECO:0007669"/>
    <property type="project" value="UniProtKB-KW"/>
</dbReference>
<evidence type="ECO:0000256" key="9">
    <source>
        <dbReference type="ARBA" id="ARBA00023192"/>
    </source>
</evidence>
<dbReference type="PROSITE" id="PS51384">
    <property type="entry name" value="FAD_FR"/>
    <property type="match status" value="1"/>
</dbReference>
<accession>A0A3A1YYR3</accession>
<evidence type="ECO:0000259" key="14">
    <source>
        <dbReference type="PROSITE" id="PS50902"/>
    </source>
</evidence>
<dbReference type="EC" id="1.8.1.2" evidence="11"/>
<dbReference type="PROSITE" id="PS50902">
    <property type="entry name" value="FLAVODOXIN_LIKE"/>
    <property type="match status" value="1"/>
</dbReference>
<dbReference type="OrthoDB" id="9816402at2"/>
<feature type="domain" description="FAD-binding FR-type" evidence="15">
    <location>
        <begin position="256"/>
        <end position="475"/>
    </location>
</feature>
<keyword evidence="2 11" id="KW-0028">Amino-acid biosynthesis</keyword>
<evidence type="ECO:0000256" key="3">
    <source>
        <dbReference type="ARBA" id="ARBA00022630"/>
    </source>
</evidence>
<protein>
    <recommendedName>
        <fullName evidence="11">Sulfite reductase [NADPH] flavoprotein alpha-component</fullName>
        <shortName evidence="11">SiR-FP</shortName>
        <ecNumber evidence="11">1.8.1.2</ecNumber>
    </recommendedName>
</protein>
<feature type="binding site" evidence="12">
    <location>
        <position position="344"/>
    </location>
    <ligand>
        <name>FAD</name>
        <dbReference type="ChEBI" id="CHEBI:57692"/>
    </ligand>
</feature>
<dbReference type="FunFam" id="3.40.50.80:FF:000001">
    <property type="entry name" value="NADPH--cytochrome P450 reductase 1"/>
    <property type="match status" value="1"/>
</dbReference>